<dbReference type="Gene3D" id="1.10.10.10">
    <property type="entry name" value="Winged helix-like DNA-binding domain superfamily/Winged helix DNA-binding domain"/>
    <property type="match status" value="1"/>
</dbReference>
<dbReference type="InterPro" id="IPR011711">
    <property type="entry name" value="GntR_C"/>
</dbReference>
<keyword evidence="6" id="KW-1185">Reference proteome</keyword>
<evidence type="ECO:0000259" key="4">
    <source>
        <dbReference type="PROSITE" id="PS50949"/>
    </source>
</evidence>
<dbReference type="SMART" id="SM00345">
    <property type="entry name" value="HTH_GNTR"/>
    <property type="match status" value="1"/>
</dbReference>
<dbReference type="GO" id="GO:0003677">
    <property type="term" value="F:DNA binding"/>
    <property type="evidence" value="ECO:0007669"/>
    <property type="project" value="UniProtKB-KW"/>
</dbReference>
<dbReference type="KEGG" id="mno:Mnod_8629"/>
<feature type="domain" description="HTH gntR-type" evidence="4">
    <location>
        <begin position="2"/>
        <end position="68"/>
    </location>
</feature>
<keyword evidence="2" id="KW-0238">DNA-binding</keyword>
<accession>B8IWB4</accession>
<dbReference type="Pfam" id="PF00392">
    <property type="entry name" value="GntR"/>
    <property type="match status" value="1"/>
</dbReference>
<proteinExistence type="predicted"/>
<evidence type="ECO:0000256" key="2">
    <source>
        <dbReference type="ARBA" id="ARBA00023125"/>
    </source>
</evidence>
<dbReference type="SMART" id="SM00895">
    <property type="entry name" value="FCD"/>
    <property type="match status" value="1"/>
</dbReference>
<evidence type="ECO:0000256" key="3">
    <source>
        <dbReference type="ARBA" id="ARBA00023163"/>
    </source>
</evidence>
<keyword evidence="5" id="KW-0614">Plasmid</keyword>
<name>B8IWB4_METNO</name>
<evidence type="ECO:0000313" key="6">
    <source>
        <dbReference type="Proteomes" id="UP000008207"/>
    </source>
</evidence>
<dbReference type="SUPFAM" id="SSF46785">
    <property type="entry name" value="Winged helix' DNA-binding domain"/>
    <property type="match status" value="1"/>
</dbReference>
<organism evidence="5 6">
    <name type="scientific">Methylobacterium nodulans (strain LMG 21967 / CNCM I-2342 / ORS 2060)</name>
    <dbReference type="NCBI Taxonomy" id="460265"/>
    <lineage>
        <taxon>Bacteria</taxon>
        <taxon>Pseudomonadati</taxon>
        <taxon>Pseudomonadota</taxon>
        <taxon>Alphaproteobacteria</taxon>
        <taxon>Hyphomicrobiales</taxon>
        <taxon>Methylobacteriaceae</taxon>
        <taxon>Methylobacterium</taxon>
    </lineage>
</organism>
<dbReference type="SUPFAM" id="SSF48008">
    <property type="entry name" value="GntR ligand-binding domain-like"/>
    <property type="match status" value="1"/>
</dbReference>
<dbReference type="PROSITE" id="PS50949">
    <property type="entry name" value="HTH_GNTR"/>
    <property type="match status" value="1"/>
</dbReference>
<dbReference type="InterPro" id="IPR036390">
    <property type="entry name" value="WH_DNA-bd_sf"/>
</dbReference>
<dbReference type="InterPro" id="IPR036388">
    <property type="entry name" value="WH-like_DNA-bd_sf"/>
</dbReference>
<dbReference type="AlphaFoldDB" id="B8IWB4"/>
<dbReference type="PANTHER" id="PTHR43537:SF24">
    <property type="entry name" value="GLUCONATE OPERON TRANSCRIPTIONAL REPRESSOR"/>
    <property type="match status" value="1"/>
</dbReference>
<dbReference type="EMBL" id="CP001350">
    <property type="protein sequence ID" value="ACL62704.1"/>
    <property type="molecule type" value="Genomic_DNA"/>
</dbReference>
<dbReference type="Pfam" id="PF07729">
    <property type="entry name" value="FCD"/>
    <property type="match status" value="1"/>
</dbReference>
<geneLocation type="plasmid" evidence="5 6">
    <name>pMNOD01</name>
</geneLocation>
<dbReference type="RefSeq" id="WP_015934238.1">
    <property type="nucleotide sequence ID" value="NC_011892.1"/>
</dbReference>
<gene>
    <name evidence="5" type="ordered locus">Mnod_8629</name>
</gene>
<dbReference type="GO" id="GO:0003700">
    <property type="term" value="F:DNA-binding transcription factor activity"/>
    <property type="evidence" value="ECO:0007669"/>
    <property type="project" value="InterPro"/>
</dbReference>
<evidence type="ECO:0000256" key="1">
    <source>
        <dbReference type="ARBA" id="ARBA00023015"/>
    </source>
</evidence>
<dbReference type="Gene3D" id="1.20.120.530">
    <property type="entry name" value="GntR ligand-binding domain-like"/>
    <property type="match status" value="1"/>
</dbReference>
<dbReference type="InterPro" id="IPR008920">
    <property type="entry name" value="TF_FadR/GntR_C"/>
</dbReference>
<protein>
    <submittedName>
        <fullName evidence="5">Transcriptional regulator, GntR family</fullName>
    </submittedName>
</protein>
<sequence length="223" mass="25316">MGRGQDRAYGVLRQRLVGGHYRPGFHLREEPLAQEFGLSRTPIRAALKRLVEDGLATDAGHGIHVAEWSEADIEETFRLRMLLEPHATELAVQRGGGALVEHLESCNCIMADAIAKNDDDAIGIIQEVNRKFHHTLIIFAGSPRLRSILETMIDMPVVVRSFFLYSYEELNQSLHHHRDIAFAARIRDGELGRRAMQLHLRMSYARVLQHRGSRDRLPVLDSL</sequence>
<reference evidence="6" key="1">
    <citation type="submission" date="2009-01" db="EMBL/GenBank/DDBJ databases">
        <title>Complete sequence of plasmid 1 of Methylobacterium nodulans ORS 2060.</title>
        <authorList>
            <consortium name="US DOE Joint Genome Institute"/>
            <person name="Lucas S."/>
            <person name="Copeland A."/>
            <person name="Lapidus A."/>
            <person name="Glavina del Rio T."/>
            <person name="Dalin E."/>
            <person name="Tice H."/>
            <person name="Bruce D."/>
            <person name="Goodwin L."/>
            <person name="Pitluck S."/>
            <person name="Sims D."/>
            <person name="Brettin T."/>
            <person name="Detter J.C."/>
            <person name="Han C."/>
            <person name="Larimer F."/>
            <person name="Land M."/>
            <person name="Hauser L."/>
            <person name="Kyrpides N."/>
            <person name="Ivanova N."/>
            <person name="Marx C.J."/>
            <person name="Richardson P."/>
        </authorList>
    </citation>
    <scope>NUCLEOTIDE SEQUENCE [LARGE SCALE GENOMIC DNA]</scope>
    <source>
        <strain evidence="6">LMG 21967 / CNCM I-2342 / ORS 2060</strain>
        <plasmid evidence="6">Plasmid pMNOD01</plasmid>
    </source>
</reference>
<dbReference type="InterPro" id="IPR000524">
    <property type="entry name" value="Tscrpt_reg_HTH_GntR"/>
</dbReference>
<keyword evidence="3" id="KW-0804">Transcription</keyword>
<dbReference type="HOGENOM" id="CLU_017584_5_2_5"/>
<dbReference type="PANTHER" id="PTHR43537">
    <property type="entry name" value="TRANSCRIPTIONAL REGULATOR, GNTR FAMILY"/>
    <property type="match status" value="1"/>
</dbReference>
<dbReference type="OrthoDB" id="7192778at2"/>
<evidence type="ECO:0000313" key="5">
    <source>
        <dbReference type="EMBL" id="ACL62704.1"/>
    </source>
</evidence>
<keyword evidence="1" id="KW-0805">Transcription regulation</keyword>
<dbReference type="Proteomes" id="UP000008207">
    <property type="component" value="Plasmid pMNOD01"/>
</dbReference>